<name>A0A1X7MX13_9MICO</name>
<dbReference type="Pfam" id="PF08922">
    <property type="entry name" value="DUF1905"/>
    <property type="match status" value="1"/>
</dbReference>
<accession>A0A1X7MX13</accession>
<dbReference type="STRING" id="1891671.SAMN06295885_0310"/>
<dbReference type="InterPro" id="IPR037079">
    <property type="entry name" value="AF2212/PG0164-like_sf"/>
</dbReference>
<dbReference type="SUPFAM" id="SSF141694">
    <property type="entry name" value="AF2212/PG0164-like"/>
    <property type="match status" value="1"/>
</dbReference>
<dbReference type="Proteomes" id="UP000193711">
    <property type="component" value="Unassembled WGS sequence"/>
</dbReference>
<dbReference type="Pfam" id="PF13376">
    <property type="entry name" value="OmdA"/>
    <property type="match status" value="1"/>
</dbReference>
<sequence length="165" mass="17215">MVGRQHALIPSLAREGPWHPRAMRFTTTLHLMGKNTGVEVPPEVLDSLGGGKRPAVRVVVNGFEYRSTVGSMGGRALIPFSADKRAATGLVGGETIEVELELDAAPRDIAVPEDLAAALETAGLTAAFAALAPSARKAHVTAVEGAKTEETRARRIASIATKLGA</sequence>
<evidence type="ECO:0000313" key="1">
    <source>
        <dbReference type="EMBL" id="SMH29444.1"/>
    </source>
</evidence>
<gene>
    <name evidence="1" type="ORF">SAMN06295885_0310</name>
</gene>
<dbReference type="EMBL" id="FXBM01000001">
    <property type="protein sequence ID" value="SMH29444.1"/>
    <property type="molecule type" value="Genomic_DNA"/>
</dbReference>
<evidence type="ECO:0000313" key="2">
    <source>
        <dbReference type="Proteomes" id="UP000193711"/>
    </source>
</evidence>
<reference evidence="2" key="1">
    <citation type="submission" date="2017-04" db="EMBL/GenBank/DDBJ databases">
        <authorList>
            <person name="Varghese N."/>
            <person name="Submissions S."/>
        </authorList>
    </citation>
    <scope>NUCLEOTIDE SEQUENCE [LARGE SCALE GENOMIC DNA]</scope>
    <source>
        <strain evidence="2">VKM Ac-2121</strain>
    </source>
</reference>
<dbReference type="AlphaFoldDB" id="A0A1X7MX13"/>
<protein>
    <recommendedName>
        <fullName evidence="3">Bacteriocin-protection, YdeI or OmpD-Associated</fullName>
    </recommendedName>
</protein>
<keyword evidence="2" id="KW-1185">Reference proteome</keyword>
<proteinExistence type="predicted"/>
<organism evidence="1 2">
    <name type="scientific">Rathayibacter oskolensis</name>
    <dbReference type="NCBI Taxonomy" id="1891671"/>
    <lineage>
        <taxon>Bacteria</taxon>
        <taxon>Bacillati</taxon>
        <taxon>Actinomycetota</taxon>
        <taxon>Actinomycetes</taxon>
        <taxon>Micrococcales</taxon>
        <taxon>Microbacteriaceae</taxon>
        <taxon>Rathayibacter</taxon>
    </lineage>
</organism>
<evidence type="ECO:0008006" key="3">
    <source>
        <dbReference type="Google" id="ProtNLM"/>
    </source>
</evidence>
<dbReference type="InterPro" id="IPR015018">
    <property type="entry name" value="DUF1905"/>
</dbReference>
<dbReference type="Gene3D" id="2.40.30.100">
    <property type="entry name" value="AF2212/PG0164-like"/>
    <property type="match status" value="1"/>
</dbReference>